<dbReference type="Proteomes" id="UP000217696">
    <property type="component" value="Chromosome"/>
</dbReference>
<dbReference type="AlphaFoldDB" id="A0A0U5AZ74"/>
<dbReference type="EMBL" id="AP017312">
    <property type="protein sequence ID" value="BAU27586.1"/>
    <property type="molecule type" value="Genomic_DNA"/>
</dbReference>
<accession>A0A0U5AZ74</accession>
<dbReference type="Gene3D" id="1.20.5.2280">
    <property type="match status" value="1"/>
</dbReference>
<evidence type="ECO:0000313" key="1">
    <source>
        <dbReference type="EMBL" id="BAU27586.1"/>
    </source>
</evidence>
<organism evidence="1 2">
    <name type="scientific">Aneurinibacillus soli</name>
    <dbReference type="NCBI Taxonomy" id="1500254"/>
    <lineage>
        <taxon>Bacteria</taxon>
        <taxon>Bacillati</taxon>
        <taxon>Bacillota</taxon>
        <taxon>Bacilli</taxon>
        <taxon>Bacillales</taxon>
        <taxon>Paenibacillaceae</taxon>
        <taxon>Aneurinibacillus group</taxon>
        <taxon>Aneurinibacillus</taxon>
    </lineage>
</organism>
<evidence type="ECO:0000313" key="2">
    <source>
        <dbReference type="Proteomes" id="UP000217696"/>
    </source>
</evidence>
<sequence length="165" mass="18310">MSAQRKNVAQFPPEYITMIVENLNGLNESFQEIASGLHGSSNGGGGGNMDDLKRRVENLEKKTDKMEESIRGIDSKVSVIQERLNNIPTSADLLNTEMRITNAITDAIKSVPTEDRIKTVIRDVIKDDDVAKKTYVKEQVTSAKLWIVGSIIFAIVLAIVRFGFK</sequence>
<reference evidence="1 2" key="1">
    <citation type="submission" date="2015-12" db="EMBL/GenBank/DDBJ databases">
        <title>Genome sequence of Aneurinibacillus soli.</title>
        <authorList>
            <person name="Lee J.S."/>
            <person name="Lee K.C."/>
            <person name="Kim K.K."/>
            <person name="Lee B.W."/>
        </authorList>
    </citation>
    <scope>NUCLEOTIDE SEQUENCE [LARGE SCALE GENOMIC DNA]</scope>
    <source>
        <strain evidence="1 2">CB4</strain>
    </source>
</reference>
<gene>
    <name evidence="1" type="ORF">CB4_01760</name>
</gene>
<protein>
    <submittedName>
        <fullName evidence="1">Uncharacterized protein</fullName>
    </submittedName>
</protein>
<proteinExistence type="predicted"/>
<dbReference type="KEGG" id="asoc:CB4_01760"/>
<name>A0A0U5AZ74_9BACL</name>
<keyword evidence="2" id="KW-1185">Reference proteome</keyword>